<dbReference type="OrthoDB" id="983175at2"/>
<evidence type="ECO:0000313" key="4">
    <source>
        <dbReference type="Proteomes" id="UP000269692"/>
    </source>
</evidence>
<keyword evidence="2" id="KW-0732">Signal</keyword>
<dbReference type="InterPro" id="IPR006311">
    <property type="entry name" value="TAT_signal"/>
</dbReference>
<name>A0A3L7AEM0_9HYPH</name>
<gene>
    <name evidence="3" type="ORF">D9R14_12225</name>
</gene>
<feature type="chain" id="PRO_5018062093" description="BcpO-related WXXGXW repeat protein" evidence="2">
    <location>
        <begin position="23"/>
        <end position="116"/>
    </location>
</feature>
<feature type="region of interest" description="Disordered" evidence="1">
    <location>
        <begin position="27"/>
        <end position="60"/>
    </location>
</feature>
<dbReference type="AlphaFoldDB" id="A0A3L7AEM0"/>
<evidence type="ECO:0000256" key="2">
    <source>
        <dbReference type="SAM" id="SignalP"/>
    </source>
</evidence>
<protein>
    <recommendedName>
        <fullName evidence="5">BcpO-related WXXGXW repeat protein</fullName>
    </recommendedName>
</protein>
<sequence>MISRRRLLHTLLAAAVPASAAAALTGRAEAQQWRPPSQRSNAPSLTPPPLPRYERLPQPRPGYVWVSGHWIWSSRQRRYVWVDGRWARNRPGFRYAGSRWVFRNGEWHFIPGQWVR</sequence>
<feature type="signal peptide" evidence="2">
    <location>
        <begin position="1"/>
        <end position="22"/>
    </location>
</feature>
<keyword evidence="4" id="KW-1185">Reference proteome</keyword>
<comment type="caution">
    <text evidence="3">The sequence shown here is derived from an EMBL/GenBank/DDBJ whole genome shotgun (WGS) entry which is preliminary data.</text>
</comment>
<dbReference type="RefSeq" id="WP_121623614.1">
    <property type="nucleotide sequence ID" value="NZ_JACIIW010000009.1"/>
</dbReference>
<evidence type="ECO:0008006" key="5">
    <source>
        <dbReference type="Google" id="ProtNLM"/>
    </source>
</evidence>
<dbReference type="PROSITE" id="PS51318">
    <property type="entry name" value="TAT"/>
    <property type="match status" value="1"/>
</dbReference>
<organism evidence="3 4">
    <name type="scientific">Xanthobacter tagetidis</name>
    <dbReference type="NCBI Taxonomy" id="60216"/>
    <lineage>
        <taxon>Bacteria</taxon>
        <taxon>Pseudomonadati</taxon>
        <taxon>Pseudomonadota</taxon>
        <taxon>Alphaproteobacteria</taxon>
        <taxon>Hyphomicrobiales</taxon>
        <taxon>Xanthobacteraceae</taxon>
        <taxon>Xanthobacter</taxon>
    </lineage>
</organism>
<dbReference type="InterPro" id="IPR024447">
    <property type="entry name" value="YXWGXW_rpt"/>
</dbReference>
<evidence type="ECO:0000313" key="3">
    <source>
        <dbReference type="EMBL" id="RLP78148.1"/>
    </source>
</evidence>
<reference evidence="3 4" key="1">
    <citation type="submission" date="2018-10" db="EMBL/GenBank/DDBJ databases">
        <title>Xanthobacter tagetidis genome sequencing and assembly.</title>
        <authorList>
            <person name="Maclea K.S."/>
            <person name="Goen A.E."/>
            <person name="Fatima S.A."/>
        </authorList>
    </citation>
    <scope>NUCLEOTIDE SEQUENCE [LARGE SCALE GENOMIC DNA]</scope>
    <source>
        <strain evidence="3 4">ATCC 700314</strain>
    </source>
</reference>
<dbReference type="EMBL" id="RCTF01000009">
    <property type="protein sequence ID" value="RLP78148.1"/>
    <property type="molecule type" value="Genomic_DNA"/>
</dbReference>
<dbReference type="Pfam" id="PF12779">
    <property type="entry name" value="WXXGXW"/>
    <property type="match status" value="2"/>
</dbReference>
<accession>A0A3L7AEM0</accession>
<dbReference type="Proteomes" id="UP000269692">
    <property type="component" value="Unassembled WGS sequence"/>
</dbReference>
<proteinExistence type="predicted"/>
<evidence type="ECO:0000256" key="1">
    <source>
        <dbReference type="SAM" id="MobiDB-lite"/>
    </source>
</evidence>
<feature type="compositionally biased region" description="Polar residues" evidence="1">
    <location>
        <begin position="34"/>
        <end position="44"/>
    </location>
</feature>